<dbReference type="EMBL" id="HBUF01636872">
    <property type="protein sequence ID" value="CAG6784326.1"/>
    <property type="molecule type" value="Transcribed_RNA"/>
</dbReference>
<accession>A0A8D8LZD0</accession>
<dbReference type="EMBL" id="HBUF01039869">
    <property type="protein sequence ID" value="CAG6617792.1"/>
    <property type="molecule type" value="Transcribed_RNA"/>
</dbReference>
<proteinExistence type="predicted"/>
<dbReference type="EMBL" id="HBUF01039868">
    <property type="protein sequence ID" value="CAG6617788.1"/>
    <property type="molecule type" value="Transcribed_RNA"/>
</dbReference>
<protein>
    <submittedName>
        <fullName evidence="2">Uncharacterized protein</fullName>
    </submittedName>
</protein>
<dbReference type="AlphaFoldDB" id="A0A8D8LZD0"/>
<feature type="compositionally biased region" description="Pro residues" evidence="1">
    <location>
        <begin position="61"/>
        <end position="75"/>
    </location>
</feature>
<evidence type="ECO:0000313" key="2">
    <source>
        <dbReference type="EMBL" id="CAG6617788.1"/>
    </source>
</evidence>
<organism evidence="2">
    <name type="scientific">Cacopsylla melanoneura</name>
    <dbReference type="NCBI Taxonomy" id="428564"/>
    <lineage>
        <taxon>Eukaryota</taxon>
        <taxon>Metazoa</taxon>
        <taxon>Ecdysozoa</taxon>
        <taxon>Arthropoda</taxon>
        <taxon>Hexapoda</taxon>
        <taxon>Insecta</taxon>
        <taxon>Pterygota</taxon>
        <taxon>Neoptera</taxon>
        <taxon>Paraneoptera</taxon>
        <taxon>Hemiptera</taxon>
        <taxon>Sternorrhyncha</taxon>
        <taxon>Psylloidea</taxon>
        <taxon>Psyllidae</taxon>
        <taxon>Psyllinae</taxon>
        <taxon>Cacopsylla</taxon>
    </lineage>
</organism>
<dbReference type="EMBL" id="HBUF01039867">
    <property type="protein sequence ID" value="CAG6617784.1"/>
    <property type="molecule type" value="Transcribed_RNA"/>
</dbReference>
<reference evidence="2" key="1">
    <citation type="submission" date="2021-05" db="EMBL/GenBank/DDBJ databases">
        <authorList>
            <person name="Alioto T."/>
            <person name="Alioto T."/>
            <person name="Gomez Garrido J."/>
        </authorList>
    </citation>
    <scope>NUCLEOTIDE SEQUENCE</scope>
</reference>
<dbReference type="EMBL" id="HBUF01636871">
    <property type="protein sequence ID" value="CAG6784324.1"/>
    <property type="molecule type" value="Transcribed_RNA"/>
</dbReference>
<evidence type="ECO:0000256" key="1">
    <source>
        <dbReference type="SAM" id="MobiDB-lite"/>
    </source>
</evidence>
<name>A0A8D8LZD0_9HEMI</name>
<sequence>MPRPLRSCHRRSLTIDSEDGRSAPRHQVSSTDPQDPMHRTWYSHPATLFKEDKSSRTNPAPVRPAPRPPSSPVRPPTNFSTSPVSPSLLCHDRARTRHLLLRRRHRYHRMRSRADPTWERGREERTRSSFVRFVTGILRTWNSCVITCNGSTR</sequence>
<feature type="compositionally biased region" description="Basic residues" evidence="1">
    <location>
        <begin position="1"/>
        <end position="12"/>
    </location>
</feature>
<feature type="region of interest" description="Disordered" evidence="1">
    <location>
        <begin position="1"/>
        <end position="88"/>
    </location>
</feature>